<evidence type="ECO:0000313" key="3">
    <source>
        <dbReference type="Proteomes" id="UP000236584"/>
    </source>
</evidence>
<proteinExistence type="predicted"/>
<dbReference type="OrthoDB" id="161718at2157"/>
<sequence>MSFDDPIAEKLLSDSPYERLRARQLSYFVQPIDRKLAWQSYLLFALAGLLPVLSVLPTAVRRTYLPTVASSSPKLAFVALVAVVFVAGTGVGHALVEYVRVERGPLDERQARELVTFESLCSMLGFGTGGLATASTYALVLLGFGGRDLLSAFLAAGGGNPFEPSTLGVTVGFVAIVALLCAVALQTLSAYLHVRACLADGV</sequence>
<feature type="transmembrane region" description="Helical" evidence="1">
    <location>
        <begin position="120"/>
        <end position="145"/>
    </location>
</feature>
<dbReference type="KEGG" id="srub:C2R22_11605"/>
<accession>A0A2I8VJW2</accession>
<gene>
    <name evidence="2" type="ORF">C2R22_11605</name>
</gene>
<dbReference type="GeneID" id="35592746"/>
<protein>
    <submittedName>
        <fullName evidence="2">Uncharacterized protein</fullName>
    </submittedName>
</protein>
<reference evidence="2 3" key="1">
    <citation type="submission" date="2018-01" db="EMBL/GenBank/DDBJ databases">
        <title>Complete genome sequence of Salinigranum rubrum GX10T, an extremely halophilic archaeon isolated from a marine solar saltern.</title>
        <authorList>
            <person name="Han S."/>
        </authorList>
    </citation>
    <scope>NUCLEOTIDE SEQUENCE [LARGE SCALE GENOMIC DNA]</scope>
    <source>
        <strain evidence="2 3">GX10</strain>
    </source>
</reference>
<feature type="transmembrane region" description="Helical" evidence="1">
    <location>
        <begin position="165"/>
        <end position="185"/>
    </location>
</feature>
<organism evidence="2 3">
    <name type="scientific">Salinigranum rubrum</name>
    <dbReference type="NCBI Taxonomy" id="755307"/>
    <lineage>
        <taxon>Archaea</taxon>
        <taxon>Methanobacteriati</taxon>
        <taxon>Methanobacteriota</taxon>
        <taxon>Stenosarchaea group</taxon>
        <taxon>Halobacteria</taxon>
        <taxon>Halobacteriales</taxon>
        <taxon>Haloferacaceae</taxon>
        <taxon>Salinigranum</taxon>
    </lineage>
</organism>
<keyword evidence="1" id="KW-0812">Transmembrane</keyword>
<evidence type="ECO:0000256" key="1">
    <source>
        <dbReference type="SAM" id="Phobius"/>
    </source>
</evidence>
<evidence type="ECO:0000313" key="2">
    <source>
        <dbReference type="EMBL" id="AUV82212.1"/>
    </source>
</evidence>
<feature type="transmembrane region" description="Helical" evidence="1">
    <location>
        <begin position="41"/>
        <end position="60"/>
    </location>
</feature>
<dbReference type="EMBL" id="CP026309">
    <property type="protein sequence ID" value="AUV82212.1"/>
    <property type="molecule type" value="Genomic_DNA"/>
</dbReference>
<name>A0A2I8VJW2_9EURY</name>
<feature type="transmembrane region" description="Helical" evidence="1">
    <location>
        <begin position="75"/>
        <end position="99"/>
    </location>
</feature>
<keyword evidence="1" id="KW-0472">Membrane</keyword>
<dbReference type="AlphaFoldDB" id="A0A2I8VJW2"/>
<keyword evidence="1" id="KW-1133">Transmembrane helix</keyword>
<keyword evidence="3" id="KW-1185">Reference proteome</keyword>
<dbReference type="Proteomes" id="UP000236584">
    <property type="component" value="Chromosome"/>
</dbReference>
<dbReference type="RefSeq" id="WP_103425901.1">
    <property type="nucleotide sequence ID" value="NZ_CP026309.1"/>
</dbReference>